<organism evidence="2 3">
    <name type="scientific">Hoylesella loescheii DSM 19665 = JCM 12249 = ATCC 15930</name>
    <dbReference type="NCBI Taxonomy" id="1122985"/>
    <lineage>
        <taxon>Bacteria</taxon>
        <taxon>Pseudomonadati</taxon>
        <taxon>Bacteroidota</taxon>
        <taxon>Bacteroidia</taxon>
        <taxon>Bacteroidales</taxon>
        <taxon>Prevotellaceae</taxon>
        <taxon>Hoylesella</taxon>
    </lineage>
</organism>
<proteinExistence type="predicted"/>
<dbReference type="AlphaFoldDB" id="A0A069QJP6"/>
<dbReference type="RefSeq" id="WP_025790142.1">
    <property type="nucleotide sequence ID" value="NZ_KB899228.1"/>
</dbReference>
<evidence type="ECO:0008006" key="4">
    <source>
        <dbReference type="Google" id="ProtNLM"/>
    </source>
</evidence>
<feature type="signal peptide" evidence="1">
    <location>
        <begin position="1"/>
        <end position="28"/>
    </location>
</feature>
<evidence type="ECO:0000313" key="2">
    <source>
        <dbReference type="EMBL" id="KDR53045.1"/>
    </source>
</evidence>
<protein>
    <recommendedName>
        <fullName evidence="4">Lipoprotein</fullName>
    </recommendedName>
</protein>
<sequence>MKHYFRSLVGIATVLMLSLLMGCSHHNAEEEENSCCLGRYEAKVVGVMDDDYVATDATLLPNGKKPSILTRVYFNKFNLPDETFEEGKIICFIVVKTIPTHDIVTWDKIYIKAIVRPCK</sequence>
<dbReference type="EMBL" id="JNGW01000033">
    <property type="protein sequence ID" value="KDR53045.1"/>
    <property type="molecule type" value="Genomic_DNA"/>
</dbReference>
<accession>A0A069QJP6</accession>
<keyword evidence="3" id="KW-1185">Reference proteome</keyword>
<dbReference type="HOGENOM" id="CLU_2059265_0_0_10"/>
<evidence type="ECO:0000313" key="3">
    <source>
        <dbReference type="Proteomes" id="UP000027442"/>
    </source>
</evidence>
<gene>
    <name evidence="2" type="ORF">HMPREF1991_00880</name>
</gene>
<reference evidence="2 3" key="1">
    <citation type="submission" date="2013-08" db="EMBL/GenBank/DDBJ databases">
        <authorList>
            <person name="Weinstock G."/>
            <person name="Sodergren E."/>
            <person name="Wylie T."/>
            <person name="Fulton L."/>
            <person name="Fulton R."/>
            <person name="Fronick C."/>
            <person name="O'Laughlin M."/>
            <person name="Godfrey J."/>
            <person name="Miner T."/>
            <person name="Herter B."/>
            <person name="Appelbaum E."/>
            <person name="Cordes M."/>
            <person name="Lek S."/>
            <person name="Wollam A."/>
            <person name="Pepin K.H."/>
            <person name="Palsikar V.B."/>
            <person name="Mitreva M."/>
            <person name="Wilson R.K."/>
        </authorList>
    </citation>
    <scope>NUCLEOTIDE SEQUENCE [LARGE SCALE GENOMIC DNA]</scope>
    <source>
        <strain evidence="2 3">ATCC 15930</strain>
    </source>
</reference>
<comment type="caution">
    <text evidence="2">The sequence shown here is derived from an EMBL/GenBank/DDBJ whole genome shotgun (WGS) entry which is preliminary data.</text>
</comment>
<keyword evidence="1" id="KW-0732">Signal</keyword>
<dbReference type="Proteomes" id="UP000027442">
    <property type="component" value="Unassembled WGS sequence"/>
</dbReference>
<evidence type="ECO:0000256" key="1">
    <source>
        <dbReference type="SAM" id="SignalP"/>
    </source>
</evidence>
<dbReference type="PATRIC" id="fig|1122985.7.peg.912"/>
<dbReference type="PROSITE" id="PS51257">
    <property type="entry name" value="PROKAR_LIPOPROTEIN"/>
    <property type="match status" value="1"/>
</dbReference>
<feature type="chain" id="PRO_5001665403" description="Lipoprotein" evidence="1">
    <location>
        <begin position="29"/>
        <end position="119"/>
    </location>
</feature>
<name>A0A069QJP6_HOYLO</name>